<dbReference type="InterPro" id="IPR003488">
    <property type="entry name" value="DprA"/>
</dbReference>
<sequence>MFKDAQVRSIDRSSVQYPKLLTEIPDAPKTLYYLGDFKESLFKNTLAVVGSRAVTLYGEWVVNNLVKEVARQGITIVSGFMYGVDALAHKAALEVAGSTIAVMAGGVDQIFPNYQEQLYWDIVAKGLVVSEFYKEPELGNWMFAKRNRIVAGLSHATLVVEAAEKSGSLITACYTKEYGRQLLTVPAN</sequence>
<organism evidence="3 4">
    <name type="scientific">candidate division WWE3 bacterium CG08_land_8_20_14_0_20_41_10</name>
    <dbReference type="NCBI Taxonomy" id="1975085"/>
    <lineage>
        <taxon>Bacteria</taxon>
        <taxon>Katanobacteria</taxon>
    </lineage>
</organism>
<dbReference type="AlphaFoldDB" id="A0A2H0XAV0"/>
<dbReference type="PANTHER" id="PTHR43022:SF1">
    <property type="entry name" value="PROTEIN SMF"/>
    <property type="match status" value="1"/>
</dbReference>
<reference evidence="4" key="1">
    <citation type="submission" date="2017-09" db="EMBL/GenBank/DDBJ databases">
        <title>Depth-based differentiation of microbial function through sediment-hosted aquifers and enrichment of novel symbionts in the deep terrestrial subsurface.</title>
        <authorList>
            <person name="Probst A.J."/>
            <person name="Ladd B."/>
            <person name="Jarett J.K."/>
            <person name="Geller-Mcgrath D.E."/>
            <person name="Sieber C.M.K."/>
            <person name="Emerson J.B."/>
            <person name="Anantharaman K."/>
            <person name="Thomas B.C."/>
            <person name="Malmstrom R."/>
            <person name="Stieglmeier M."/>
            <person name="Klingl A."/>
            <person name="Woyke T."/>
            <person name="Ryan C.M."/>
            <person name="Banfield J.F."/>
        </authorList>
    </citation>
    <scope>NUCLEOTIDE SEQUENCE [LARGE SCALE GENOMIC DNA]</scope>
</reference>
<evidence type="ECO:0000313" key="3">
    <source>
        <dbReference type="EMBL" id="PIS22060.1"/>
    </source>
</evidence>
<dbReference type="EMBL" id="PEYU01000088">
    <property type="protein sequence ID" value="PIS22060.1"/>
    <property type="molecule type" value="Genomic_DNA"/>
</dbReference>
<feature type="non-terminal residue" evidence="3">
    <location>
        <position position="188"/>
    </location>
</feature>
<name>A0A2H0XAV0_UNCKA</name>
<dbReference type="SUPFAM" id="SSF102405">
    <property type="entry name" value="MCP/YpsA-like"/>
    <property type="match status" value="1"/>
</dbReference>
<dbReference type="PANTHER" id="PTHR43022">
    <property type="entry name" value="PROTEIN SMF"/>
    <property type="match status" value="1"/>
</dbReference>
<evidence type="ECO:0000259" key="2">
    <source>
        <dbReference type="Pfam" id="PF02481"/>
    </source>
</evidence>
<comment type="similarity">
    <text evidence="1">Belongs to the DprA/Smf family.</text>
</comment>
<evidence type="ECO:0000313" key="4">
    <source>
        <dbReference type="Proteomes" id="UP000231252"/>
    </source>
</evidence>
<evidence type="ECO:0000256" key="1">
    <source>
        <dbReference type="ARBA" id="ARBA00006525"/>
    </source>
</evidence>
<dbReference type="Pfam" id="PF02481">
    <property type="entry name" value="DNA_processg_A"/>
    <property type="match status" value="1"/>
</dbReference>
<dbReference type="GO" id="GO:0009294">
    <property type="term" value="P:DNA-mediated transformation"/>
    <property type="evidence" value="ECO:0007669"/>
    <property type="project" value="InterPro"/>
</dbReference>
<dbReference type="Proteomes" id="UP000231252">
    <property type="component" value="Unassembled WGS sequence"/>
</dbReference>
<comment type="caution">
    <text evidence="3">The sequence shown here is derived from an EMBL/GenBank/DDBJ whole genome shotgun (WGS) entry which is preliminary data.</text>
</comment>
<proteinExistence type="inferred from homology"/>
<protein>
    <submittedName>
        <fullName evidence="3">DNA-protecting protein DprA</fullName>
    </submittedName>
</protein>
<feature type="domain" description="Smf/DprA SLOG" evidence="2">
    <location>
        <begin position="13"/>
        <end position="187"/>
    </location>
</feature>
<gene>
    <name evidence="3" type="primary">dprA</name>
    <name evidence="3" type="ORF">COT50_03895</name>
</gene>
<dbReference type="Gene3D" id="3.40.50.450">
    <property type="match status" value="1"/>
</dbReference>
<dbReference type="NCBIfam" id="TIGR00732">
    <property type="entry name" value="dprA"/>
    <property type="match status" value="1"/>
</dbReference>
<accession>A0A2H0XAV0</accession>
<dbReference type="InterPro" id="IPR057666">
    <property type="entry name" value="DrpA_SLOG"/>
</dbReference>